<comment type="caution">
    <text evidence="10">The sequence shown here is derived from an EMBL/GenBank/DDBJ whole genome shotgun (WGS) entry which is preliminary data.</text>
</comment>
<comment type="similarity">
    <text evidence="2">Belongs to the PC-esterase family. TBL subfamily.</text>
</comment>
<dbReference type="PANTHER" id="PTHR32285:SF19">
    <property type="entry name" value="PROTEIN TRICHOME BIREFRINGENCE-LIKE 6"/>
    <property type="match status" value="1"/>
</dbReference>
<sequence>MERQRSFSWKSTKFLLLSFTFSFCLFILSFFCFWVTKSTPSVQQSALHFKYDEPLFSSSSNLNPPNGQSMTSFCANLSARSPNTSHLADTHLRKPQNPYGAVNVSSLRVTHFKKAQNSSGFVSSLDYDGGEVKENESDGSVVAEKVEMVVDNLTNVDDGNRNSATRQDGLLDKDGIPASEKQTREKSIKDCDVSRGRWVLDENYPLYTNVSCPLIDEGFNCQGNGRLDTKYMKWRWRPQDCDIPRFNATKMLELIKGKRLVFVGDSINRNQWESLLCLLMQAVKDPKKVYENRGRRITKEKGDYSFKFVDYQCSVEFFATHYLVHESKARIGQKRVQTLRIDRIDRGSSRWRGANILIFNTANWWTHAKTQAGNNYYQEGGQIYPHLHVLTAFRRALSTWATWVDRHINLQKTHVFFRSSAPSHFRGGQWNTGGHCKEAINPHNDTSIDYAQKDLIAEEVIGRMRTHITFLNVTRLSAYRVDGHPSIYGSKSGRRGSSRIEDCSHWCLPGVPDTWNQLLYYHLLIRESDSRKLG</sequence>
<dbReference type="Proteomes" id="UP001279734">
    <property type="component" value="Unassembled WGS sequence"/>
</dbReference>
<evidence type="ECO:0000256" key="3">
    <source>
        <dbReference type="ARBA" id="ARBA00022692"/>
    </source>
</evidence>
<accession>A0AAD3TED3</accession>
<feature type="domain" description="Trichome birefringence-like N-terminal" evidence="9">
    <location>
        <begin position="190"/>
        <end position="242"/>
    </location>
</feature>
<dbReference type="GO" id="GO:0016020">
    <property type="term" value="C:membrane"/>
    <property type="evidence" value="ECO:0007669"/>
    <property type="project" value="UniProtKB-SubCell"/>
</dbReference>
<dbReference type="GO" id="GO:0005794">
    <property type="term" value="C:Golgi apparatus"/>
    <property type="evidence" value="ECO:0007669"/>
    <property type="project" value="TreeGrafter"/>
</dbReference>
<keyword evidence="3" id="KW-0812">Transmembrane</keyword>
<keyword evidence="6" id="KW-0472">Membrane</keyword>
<keyword evidence="4" id="KW-0735">Signal-anchor</keyword>
<dbReference type="Pfam" id="PF14416">
    <property type="entry name" value="PMR5N"/>
    <property type="match status" value="1"/>
</dbReference>
<dbReference type="GO" id="GO:0016413">
    <property type="term" value="F:O-acetyltransferase activity"/>
    <property type="evidence" value="ECO:0007669"/>
    <property type="project" value="InterPro"/>
</dbReference>
<dbReference type="Pfam" id="PF13839">
    <property type="entry name" value="PC-Esterase"/>
    <property type="match status" value="1"/>
</dbReference>
<comment type="subcellular location">
    <subcellularLocation>
        <location evidence="1">Membrane</location>
        <topology evidence="1">Single-pass membrane protein</topology>
    </subcellularLocation>
</comment>
<keyword evidence="5" id="KW-1133">Transmembrane helix</keyword>
<evidence type="ECO:0000256" key="6">
    <source>
        <dbReference type="ARBA" id="ARBA00023136"/>
    </source>
</evidence>
<reference evidence="10" key="1">
    <citation type="submission" date="2023-05" db="EMBL/GenBank/DDBJ databases">
        <title>Nepenthes gracilis genome sequencing.</title>
        <authorList>
            <person name="Fukushima K."/>
        </authorList>
    </citation>
    <scope>NUCLEOTIDE SEQUENCE</scope>
    <source>
        <strain evidence="10">SING2019-196</strain>
    </source>
</reference>
<keyword evidence="11" id="KW-1185">Reference proteome</keyword>
<feature type="compositionally biased region" description="Basic and acidic residues" evidence="7">
    <location>
        <begin position="169"/>
        <end position="187"/>
    </location>
</feature>
<evidence type="ECO:0000259" key="9">
    <source>
        <dbReference type="Pfam" id="PF14416"/>
    </source>
</evidence>
<evidence type="ECO:0008006" key="12">
    <source>
        <dbReference type="Google" id="ProtNLM"/>
    </source>
</evidence>
<dbReference type="InterPro" id="IPR029962">
    <property type="entry name" value="TBL"/>
</dbReference>
<dbReference type="EMBL" id="BSYO01000033">
    <property type="protein sequence ID" value="GMH28000.1"/>
    <property type="molecule type" value="Genomic_DNA"/>
</dbReference>
<proteinExistence type="inferred from homology"/>
<protein>
    <recommendedName>
        <fullName evidence="12">Trichome birefringence-like N-terminal domain-containing protein</fullName>
    </recommendedName>
</protein>
<evidence type="ECO:0000256" key="1">
    <source>
        <dbReference type="ARBA" id="ARBA00004167"/>
    </source>
</evidence>
<feature type="compositionally biased region" description="Polar residues" evidence="7">
    <location>
        <begin position="155"/>
        <end position="166"/>
    </location>
</feature>
<dbReference type="AlphaFoldDB" id="A0AAD3TED3"/>
<evidence type="ECO:0000256" key="7">
    <source>
        <dbReference type="SAM" id="MobiDB-lite"/>
    </source>
</evidence>
<dbReference type="InterPro" id="IPR025846">
    <property type="entry name" value="TBL_N"/>
</dbReference>
<evidence type="ECO:0000313" key="11">
    <source>
        <dbReference type="Proteomes" id="UP001279734"/>
    </source>
</evidence>
<dbReference type="PANTHER" id="PTHR32285">
    <property type="entry name" value="PROTEIN TRICHOME BIREFRINGENCE-LIKE 9-RELATED"/>
    <property type="match status" value="1"/>
</dbReference>
<evidence type="ECO:0000256" key="4">
    <source>
        <dbReference type="ARBA" id="ARBA00022968"/>
    </source>
</evidence>
<organism evidence="10 11">
    <name type="scientific">Nepenthes gracilis</name>
    <name type="common">Slender pitcher plant</name>
    <dbReference type="NCBI Taxonomy" id="150966"/>
    <lineage>
        <taxon>Eukaryota</taxon>
        <taxon>Viridiplantae</taxon>
        <taxon>Streptophyta</taxon>
        <taxon>Embryophyta</taxon>
        <taxon>Tracheophyta</taxon>
        <taxon>Spermatophyta</taxon>
        <taxon>Magnoliopsida</taxon>
        <taxon>eudicotyledons</taxon>
        <taxon>Gunneridae</taxon>
        <taxon>Pentapetalae</taxon>
        <taxon>Caryophyllales</taxon>
        <taxon>Nepenthaceae</taxon>
        <taxon>Nepenthes</taxon>
    </lineage>
</organism>
<evidence type="ECO:0000256" key="2">
    <source>
        <dbReference type="ARBA" id="ARBA00007727"/>
    </source>
</evidence>
<gene>
    <name evidence="10" type="ORF">Nepgr_029843</name>
</gene>
<feature type="region of interest" description="Disordered" evidence="7">
    <location>
        <begin position="155"/>
        <end position="187"/>
    </location>
</feature>
<evidence type="ECO:0000256" key="5">
    <source>
        <dbReference type="ARBA" id="ARBA00022989"/>
    </source>
</evidence>
<dbReference type="InterPro" id="IPR026057">
    <property type="entry name" value="TBL_C"/>
</dbReference>
<name>A0AAD3TED3_NEPGR</name>
<evidence type="ECO:0000259" key="8">
    <source>
        <dbReference type="Pfam" id="PF13839"/>
    </source>
</evidence>
<feature type="domain" description="Trichome birefringence-like C-terminal" evidence="8">
    <location>
        <begin position="243"/>
        <end position="521"/>
    </location>
</feature>
<evidence type="ECO:0000313" key="10">
    <source>
        <dbReference type="EMBL" id="GMH28000.1"/>
    </source>
</evidence>